<sequence length="320" mass="34826">MADPEHPPGSSEPAGAQPATTGVGKASSVSPAGGASSSSPSSATATTATARRQLLAALQATDGTIARLDKLMTSAYGQERVFAVTGYLSHALHHLLVSAPWIAVQTRLSLLARLNARATPKKSGSAASPPPTSRLLALSSLMSETRYALRLLGLFPLWTWGADTLRSPPADRTIYTLTMLQVVSNMIYQALENGGFLAAKGVVSKKFVDRWGGVDKWYLWSTRAWFGHIFLQFFVLWRQYVLRKRKLSTETEKGKEEKEAELKAEIRAWKKSLVNNVCWAPLCLHWCVEKGIGFPDQFAGVVSFMAAAWGVFDLWGATAN</sequence>
<feature type="region of interest" description="Disordered" evidence="5">
    <location>
        <begin position="1"/>
        <end position="47"/>
    </location>
</feature>
<dbReference type="EMBL" id="VCAU01000012">
    <property type="protein sequence ID" value="KAF9892417.1"/>
    <property type="molecule type" value="Genomic_DNA"/>
</dbReference>
<reference evidence="6" key="2">
    <citation type="submission" date="2020-02" db="EMBL/GenBank/DDBJ databases">
        <authorList>
            <person name="Gilchrist C.L.M."/>
            <person name="Chooi Y.-H."/>
        </authorList>
    </citation>
    <scope>NUCLEOTIDE SEQUENCE</scope>
    <source>
        <strain evidence="6">MST-FP2251</strain>
    </source>
</reference>
<evidence type="ECO:0000256" key="3">
    <source>
        <dbReference type="ARBA" id="ARBA00023140"/>
    </source>
</evidence>
<dbReference type="GO" id="GO:0005778">
    <property type="term" value="C:peroxisomal membrane"/>
    <property type="evidence" value="ECO:0007669"/>
    <property type="project" value="UniProtKB-SubCell"/>
</dbReference>
<dbReference type="GO" id="GO:0016559">
    <property type="term" value="P:peroxisome fission"/>
    <property type="evidence" value="ECO:0007669"/>
    <property type="project" value="InterPro"/>
</dbReference>
<evidence type="ECO:0000256" key="1">
    <source>
        <dbReference type="ARBA" id="ARBA00022593"/>
    </source>
</evidence>
<evidence type="ECO:0000313" key="7">
    <source>
        <dbReference type="Proteomes" id="UP001194746"/>
    </source>
</evidence>
<dbReference type="Proteomes" id="UP001194746">
    <property type="component" value="Unassembled WGS sequence"/>
</dbReference>
<keyword evidence="1" id="KW-0962">Peroxisome biogenesis</keyword>
<comment type="subcellular location">
    <subcellularLocation>
        <location evidence="4">Peroxisome membrane</location>
    </subcellularLocation>
</comment>
<evidence type="ECO:0000256" key="4">
    <source>
        <dbReference type="ARBA" id="ARBA00046271"/>
    </source>
</evidence>
<reference evidence="6" key="1">
    <citation type="journal article" date="2019" name="Beilstein J. Org. Chem.">
        <title>Nanangenines: drimane sesquiterpenoids as the dominant metabolite cohort of a novel Australian fungus, Aspergillus nanangensis.</title>
        <authorList>
            <person name="Lacey H.J."/>
            <person name="Gilchrist C.L.M."/>
            <person name="Crombie A."/>
            <person name="Kalaitzis J.A."/>
            <person name="Vuong D."/>
            <person name="Rutledge P.J."/>
            <person name="Turner P."/>
            <person name="Pitt J.I."/>
            <person name="Lacey E."/>
            <person name="Chooi Y.H."/>
            <person name="Piggott A.M."/>
        </authorList>
    </citation>
    <scope>NUCLEOTIDE SEQUENCE</scope>
    <source>
        <strain evidence="6">MST-FP2251</strain>
    </source>
</reference>
<name>A0AAD4CTX9_ASPNN</name>
<accession>A0AAD4CTX9</accession>
<keyword evidence="7" id="KW-1185">Reference proteome</keyword>
<dbReference type="Pfam" id="PF05648">
    <property type="entry name" value="PEX11"/>
    <property type="match status" value="1"/>
</dbReference>
<comment type="caution">
    <text evidence="6">The sequence shown here is derived from an EMBL/GenBank/DDBJ whole genome shotgun (WGS) entry which is preliminary data.</text>
</comment>
<gene>
    <name evidence="6" type="ORF">FE257_001525</name>
</gene>
<organism evidence="6 7">
    <name type="scientific">Aspergillus nanangensis</name>
    <dbReference type="NCBI Taxonomy" id="2582783"/>
    <lineage>
        <taxon>Eukaryota</taxon>
        <taxon>Fungi</taxon>
        <taxon>Dikarya</taxon>
        <taxon>Ascomycota</taxon>
        <taxon>Pezizomycotina</taxon>
        <taxon>Eurotiomycetes</taxon>
        <taxon>Eurotiomycetidae</taxon>
        <taxon>Eurotiales</taxon>
        <taxon>Aspergillaceae</taxon>
        <taxon>Aspergillus</taxon>
        <taxon>Aspergillus subgen. Circumdati</taxon>
    </lineage>
</organism>
<dbReference type="AlphaFoldDB" id="A0AAD4CTX9"/>
<dbReference type="PANTHER" id="PTHR12652:SF25">
    <property type="entry name" value="MICROBODY (PEROXISOME) PROLIFERATION PROTEIN PEROXIN 11C (EUROFUNG)"/>
    <property type="match status" value="1"/>
</dbReference>
<evidence type="ECO:0000256" key="2">
    <source>
        <dbReference type="ARBA" id="ARBA00023136"/>
    </source>
</evidence>
<keyword evidence="2" id="KW-0472">Membrane</keyword>
<protein>
    <submittedName>
        <fullName evidence="6">Uncharacterized protein</fullName>
    </submittedName>
</protein>
<dbReference type="InterPro" id="IPR008733">
    <property type="entry name" value="PEX11"/>
</dbReference>
<keyword evidence="3" id="KW-0576">Peroxisome</keyword>
<evidence type="ECO:0000313" key="6">
    <source>
        <dbReference type="EMBL" id="KAF9892417.1"/>
    </source>
</evidence>
<evidence type="ECO:0000256" key="5">
    <source>
        <dbReference type="SAM" id="MobiDB-lite"/>
    </source>
</evidence>
<feature type="compositionally biased region" description="Low complexity" evidence="5">
    <location>
        <begin position="26"/>
        <end position="47"/>
    </location>
</feature>
<proteinExistence type="predicted"/>
<dbReference type="PANTHER" id="PTHR12652">
    <property type="entry name" value="PEROXISOMAL BIOGENESIS FACTOR 11"/>
    <property type="match status" value="1"/>
</dbReference>